<dbReference type="RefSeq" id="WP_017041319.1">
    <property type="nucleotide sequence ID" value="NZ_AJYQ02000002.1"/>
</dbReference>
<feature type="signal peptide" evidence="1">
    <location>
        <begin position="1"/>
        <end position="19"/>
    </location>
</feature>
<proteinExistence type="predicted"/>
<sequence>MKKFVVAMVLSTLASSAFATVDPVVSEYQKIYALQRMAPSMSEVLIAVNGRTATDCEMISPFDSLVKYEEVIELADYVRMQGGMDGTEKLSALLDQATTAVCQSLISSMVESPKDSTEFEESLKAMTSKHAQAMADGVDSKVASKQLNADFTEIRNELLNKE</sequence>
<name>A0A1E5BKC3_9VIBR</name>
<evidence type="ECO:0000313" key="2">
    <source>
        <dbReference type="EMBL" id="OEE38319.1"/>
    </source>
</evidence>
<gene>
    <name evidence="2" type="ORF">A1QO_02770</name>
</gene>
<accession>A0A1E5BKC3</accession>
<evidence type="ECO:0000256" key="1">
    <source>
        <dbReference type="SAM" id="SignalP"/>
    </source>
</evidence>
<reference evidence="2 3" key="1">
    <citation type="journal article" date="2012" name="Science">
        <title>Ecological populations of bacteria act as socially cohesive units of antibiotic production and resistance.</title>
        <authorList>
            <person name="Cordero O.X."/>
            <person name="Wildschutte H."/>
            <person name="Kirkup B."/>
            <person name="Proehl S."/>
            <person name="Ngo L."/>
            <person name="Hussain F."/>
            <person name="Le Roux F."/>
            <person name="Mincer T."/>
            <person name="Polz M.F."/>
        </authorList>
    </citation>
    <scope>NUCLEOTIDE SEQUENCE [LARGE SCALE GENOMIC DNA]</scope>
    <source>
        <strain evidence="2 3">ZF-129</strain>
    </source>
</reference>
<dbReference type="AlphaFoldDB" id="A0A1E5BKC3"/>
<comment type="caution">
    <text evidence="2">The sequence shown here is derived from an EMBL/GenBank/DDBJ whole genome shotgun (WGS) entry which is preliminary data.</text>
</comment>
<organism evidence="2 3">
    <name type="scientific">Vibrio genomosp. F10 str. ZF-129</name>
    <dbReference type="NCBI Taxonomy" id="1187848"/>
    <lineage>
        <taxon>Bacteria</taxon>
        <taxon>Pseudomonadati</taxon>
        <taxon>Pseudomonadota</taxon>
        <taxon>Gammaproteobacteria</taxon>
        <taxon>Vibrionales</taxon>
        <taxon>Vibrionaceae</taxon>
        <taxon>Vibrio</taxon>
    </lineage>
</organism>
<keyword evidence="1" id="KW-0732">Signal</keyword>
<protein>
    <submittedName>
        <fullName evidence="2">Uncharacterized protein</fullName>
    </submittedName>
</protein>
<feature type="chain" id="PRO_5009171689" evidence="1">
    <location>
        <begin position="20"/>
        <end position="162"/>
    </location>
</feature>
<dbReference type="EMBL" id="AJYQ02000002">
    <property type="protein sequence ID" value="OEE38319.1"/>
    <property type="molecule type" value="Genomic_DNA"/>
</dbReference>
<evidence type="ECO:0000313" key="3">
    <source>
        <dbReference type="Proteomes" id="UP000094741"/>
    </source>
</evidence>
<dbReference type="Proteomes" id="UP000094741">
    <property type="component" value="Unassembled WGS sequence"/>
</dbReference>